<dbReference type="Proteomes" id="UP000237423">
    <property type="component" value="Unassembled WGS sequence"/>
</dbReference>
<proteinExistence type="predicted"/>
<gene>
    <name evidence="1" type="ORF">AADEFJLK_03492</name>
</gene>
<organism evidence="1 2">
    <name type="scientific">Methylovulum psychrotolerans</name>
    <dbReference type="NCBI Taxonomy" id="1704499"/>
    <lineage>
        <taxon>Bacteria</taxon>
        <taxon>Pseudomonadati</taxon>
        <taxon>Pseudomonadota</taxon>
        <taxon>Gammaproteobacteria</taxon>
        <taxon>Methylococcales</taxon>
        <taxon>Methylococcaceae</taxon>
        <taxon>Methylovulum</taxon>
    </lineage>
</organism>
<dbReference type="AlphaFoldDB" id="A0A2S5CII1"/>
<sequence>MNISGQTLELIFVVSDDSEADAVMAHLRHATTGESPLSLTELVVDEALGAVSNEKVITAILVFALHITEGVLGAMVYDLLKAYPSIACVAGETPVIQDDLNDLPALDAKLRNASLSSPAVPTVGSGEA</sequence>
<reference evidence="1 2" key="1">
    <citation type="submission" date="2017-11" db="EMBL/GenBank/DDBJ databases">
        <title>Draft Genome Sequence of Methylobacter psychrotolerans Sph1T, an Obligate Methanotroph from Low-Temperature Environments.</title>
        <authorList>
            <person name="Oshkin I.Y."/>
            <person name="Miroshnikov K."/>
            <person name="Belova S.E."/>
            <person name="Korzhenkov A."/>
            <person name="Toshchakov S.V."/>
            <person name="Dedysh S.N."/>
        </authorList>
    </citation>
    <scope>NUCLEOTIDE SEQUENCE [LARGE SCALE GENOMIC DNA]</scope>
    <source>
        <strain evidence="1 2">Sph1</strain>
    </source>
</reference>
<dbReference type="RefSeq" id="WP_103975142.1">
    <property type="nucleotide sequence ID" value="NZ_PGFZ01000009.1"/>
</dbReference>
<evidence type="ECO:0000313" key="2">
    <source>
        <dbReference type="Proteomes" id="UP000237423"/>
    </source>
</evidence>
<evidence type="ECO:0000313" key="1">
    <source>
        <dbReference type="EMBL" id="POZ50599.1"/>
    </source>
</evidence>
<comment type="caution">
    <text evidence="1">The sequence shown here is derived from an EMBL/GenBank/DDBJ whole genome shotgun (WGS) entry which is preliminary data.</text>
</comment>
<protein>
    <submittedName>
        <fullName evidence="1">Uncharacterized protein</fullName>
    </submittedName>
</protein>
<accession>A0A2S5CII1</accession>
<dbReference type="EMBL" id="PGFZ01000009">
    <property type="protein sequence ID" value="POZ50599.1"/>
    <property type="molecule type" value="Genomic_DNA"/>
</dbReference>
<name>A0A2S5CII1_9GAMM</name>